<dbReference type="EMBL" id="FNAR01000003">
    <property type="protein sequence ID" value="SDE09890.1"/>
    <property type="molecule type" value="Genomic_DNA"/>
</dbReference>
<gene>
    <name evidence="1" type="ORF">SAMN04488126_103194</name>
</gene>
<dbReference type="Gene3D" id="1.10.150.240">
    <property type="entry name" value="Putative phosphatase, domain 2"/>
    <property type="match status" value="1"/>
</dbReference>
<dbReference type="InterPro" id="IPR036412">
    <property type="entry name" value="HAD-like_sf"/>
</dbReference>
<dbReference type="PANTHER" id="PTHR43434:SF1">
    <property type="entry name" value="PHOSPHOGLYCOLATE PHOSPHATASE"/>
    <property type="match status" value="1"/>
</dbReference>
<dbReference type="SUPFAM" id="SSF56784">
    <property type="entry name" value="HAD-like"/>
    <property type="match status" value="1"/>
</dbReference>
<dbReference type="SFLD" id="SFLDS00003">
    <property type="entry name" value="Haloacid_Dehalogenase"/>
    <property type="match status" value="1"/>
</dbReference>
<dbReference type="GO" id="GO:0008967">
    <property type="term" value="F:phosphoglycolate phosphatase activity"/>
    <property type="evidence" value="ECO:0007669"/>
    <property type="project" value="TreeGrafter"/>
</dbReference>
<name>A0A1G7A554_9BACL</name>
<dbReference type="AlphaFoldDB" id="A0A1G7A554"/>
<dbReference type="PANTHER" id="PTHR43434">
    <property type="entry name" value="PHOSPHOGLYCOLATE PHOSPHATASE"/>
    <property type="match status" value="1"/>
</dbReference>
<evidence type="ECO:0000313" key="2">
    <source>
        <dbReference type="Proteomes" id="UP000198823"/>
    </source>
</evidence>
<evidence type="ECO:0000313" key="1">
    <source>
        <dbReference type="EMBL" id="SDE09890.1"/>
    </source>
</evidence>
<dbReference type="OrthoDB" id="9792518at2"/>
<sequence length="210" mass="23705">MALDGIIFDLDGTLWDSRKAVAESWTKVVQDRHDQARKVTADDLTGLMGLRLPEIGDRLFPDLDEDERKNLMDECCVYENDYVAEKGGVLYPQLEEVLEQLSQTYPLYIVSNCQDGYIEAFFEAHGLGKYFRDYENPGRTGLPKSGNIRLVVGRNNLKNAVYVGDTKGDEDAARLAGVPFIWAAYGFGQPEDPDYRIDSLSELPELVERL</sequence>
<dbReference type="RefSeq" id="WP_092094906.1">
    <property type="nucleotide sequence ID" value="NZ_FNAR01000003.1"/>
</dbReference>
<dbReference type="Pfam" id="PF13419">
    <property type="entry name" value="HAD_2"/>
    <property type="match status" value="1"/>
</dbReference>
<dbReference type="InterPro" id="IPR041492">
    <property type="entry name" value="HAD_2"/>
</dbReference>
<dbReference type="Proteomes" id="UP000198823">
    <property type="component" value="Unassembled WGS sequence"/>
</dbReference>
<proteinExistence type="predicted"/>
<dbReference type="SFLD" id="SFLDG01129">
    <property type="entry name" value="C1.5:_HAD__Beta-PGM__Phosphata"/>
    <property type="match status" value="1"/>
</dbReference>
<dbReference type="GO" id="GO:0006281">
    <property type="term" value="P:DNA repair"/>
    <property type="evidence" value="ECO:0007669"/>
    <property type="project" value="TreeGrafter"/>
</dbReference>
<organism evidence="1 2">
    <name type="scientific">Bhargavaea beijingensis</name>
    <dbReference type="NCBI Taxonomy" id="426756"/>
    <lineage>
        <taxon>Bacteria</taxon>
        <taxon>Bacillati</taxon>
        <taxon>Bacillota</taxon>
        <taxon>Bacilli</taxon>
        <taxon>Bacillales</taxon>
        <taxon>Caryophanaceae</taxon>
        <taxon>Bhargavaea</taxon>
    </lineage>
</organism>
<accession>A0A1G7A554</accession>
<dbReference type="InterPro" id="IPR050155">
    <property type="entry name" value="HAD-like_hydrolase_sf"/>
</dbReference>
<dbReference type="InterPro" id="IPR023198">
    <property type="entry name" value="PGP-like_dom2"/>
</dbReference>
<protein>
    <submittedName>
        <fullName evidence="1">Phosphoglycolate phosphatase</fullName>
    </submittedName>
</protein>
<dbReference type="Gene3D" id="3.40.50.1000">
    <property type="entry name" value="HAD superfamily/HAD-like"/>
    <property type="match status" value="1"/>
</dbReference>
<reference evidence="1 2" key="1">
    <citation type="submission" date="2016-10" db="EMBL/GenBank/DDBJ databases">
        <authorList>
            <person name="de Groot N.N."/>
        </authorList>
    </citation>
    <scope>NUCLEOTIDE SEQUENCE [LARGE SCALE GENOMIC DNA]</scope>
    <source>
        <strain evidence="1 2">CGMCC 1.6762</strain>
    </source>
</reference>
<dbReference type="InterPro" id="IPR023214">
    <property type="entry name" value="HAD_sf"/>
</dbReference>
<dbReference type="STRING" id="426756.SAMN04488126_103194"/>